<dbReference type="Proteomes" id="UP000325558">
    <property type="component" value="Unassembled WGS sequence"/>
</dbReference>
<proteinExistence type="predicted"/>
<dbReference type="OrthoDB" id="428577at2759"/>
<gene>
    <name evidence="1" type="ORF">BDV24DRAFT_167417</name>
</gene>
<organism evidence="1">
    <name type="scientific">Aspergillus arachidicola</name>
    <dbReference type="NCBI Taxonomy" id="656916"/>
    <lineage>
        <taxon>Eukaryota</taxon>
        <taxon>Fungi</taxon>
        <taxon>Dikarya</taxon>
        <taxon>Ascomycota</taxon>
        <taxon>Pezizomycotina</taxon>
        <taxon>Eurotiomycetes</taxon>
        <taxon>Eurotiomycetidae</taxon>
        <taxon>Eurotiales</taxon>
        <taxon>Aspergillaceae</taxon>
        <taxon>Aspergillus</taxon>
        <taxon>Aspergillus subgen. Circumdati</taxon>
    </lineage>
</organism>
<name>A0A5N6XVW0_9EURO</name>
<evidence type="ECO:0000313" key="1">
    <source>
        <dbReference type="EMBL" id="KAE8337285.1"/>
    </source>
</evidence>
<dbReference type="AlphaFoldDB" id="A0A5N6XVW0"/>
<sequence>MTCAPVLIFGAGHHSGKEHAEDVREQPMTKKHDVLGHFSSILDTWGPGFLISPMDAPSCPVALKTGGGFIFASNDGKCHWAKNMEDVTPLRAIDIEQPLLVGAPVTVNTLCRLVEAKCWDQSASKLKDLGASTSSWEVTGLQVSVSAGNYVNVCVTPSLRSLAVGNNAKWDFKY</sequence>
<accession>A0A5N6XVW0</accession>
<dbReference type="EMBL" id="ML737182">
    <property type="protein sequence ID" value="KAE8337285.1"/>
    <property type="molecule type" value="Genomic_DNA"/>
</dbReference>
<reference evidence="1" key="1">
    <citation type="submission" date="2019-04" db="EMBL/GenBank/DDBJ databases">
        <title>Friends and foes A comparative genomics study of 23 Aspergillus species from section Flavi.</title>
        <authorList>
            <consortium name="DOE Joint Genome Institute"/>
            <person name="Kjaerbolling I."/>
            <person name="Vesth T."/>
            <person name="Frisvad J.C."/>
            <person name="Nybo J.L."/>
            <person name="Theobald S."/>
            <person name="Kildgaard S."/>
            <person name="Isbrandt T."/>
            <person name="Kuo A."/>
            <person name="Sato A."/>
            <person name="Lyhne E.K."/>
            <person name="Kogle M.E."/>
            <person name="Wiebenga A."/>
            <person name="Kun R.S."/>
            <person name="Lubbers R.J."/>
            <person name="Makela M.R."/>
            <person name="Barry K."/>
            <person name="Chovatia M."/>
            <person name="Clum A."/>
            <person name="Daum C."/>
            <person name="Haridas S."/>
            <person name="He G."/>
            <person name="LaButti K."/>
            <person name="Lipzen A."/>
            <person name="Mondo S."/>
            <person name="Riley R."/>
            <person name="Salamov A."/>
            <person name="Simmons B.A."/>
            <person name="Magnuson J.K."/>
            <person name="Henrissat B."/>
            <person name="Mortensen U.H."/>
            <person name="Larsen T.O."/>
            <person name="Devries R.P."/>
            <person name="Grigoriev I.V."/>
            <person name="Machida M."/>
            <person name="Baker S.E."/>
            <person name="Andersen M.R."/>
        </authorList>
    </citation>
    <scope>NUCLEOTIDE SEQUENCE</scope>
    <source>
        <strain evidence="1">CBS 117612</strain>
    </source>
</reference>
<protein>
    <submittedName>
        <fullName evidence="1">Uncharacterized protein</fullName>
    </submittedName>
</protein>